<evidence type="ECO:0000256" key="3">
    <source>
        <dbReference type="ARBA" id="ARBA00022729"/>
    </source>
</evidence>
<dbReference type="InterPro" id="IPR023058">
    <property type="entry name" value="PPIase_PpiC_CS"/>
</dbReference>
<name>A0A1H3UPR9_9BACI</name>
<dbReference type="PROSITE" id="PS01096">
    <property type="entry name" value="PPIC_PPIASE_1"/>
    <property type="match status" value="1"/>
</dbReference>
<dbReference type="GO" id="GO:0003755">
    <property type="term" value="F:peptidyl-prolyl cis-trans isomerase activity"/>
    <property type="evidence" value="ECO:0007669"/>
    <property type="project" value="UniProtKB-KW"/>
</dbReference>
<dbReference type="Proteomes" id="UP000198935">
    <property type="component" value="Unassembled WGS sequence"/>
</dbReference>
<keyword evidence="4 6" id="KW-0697">Rotamase</keyword>
<accession>A0A1H3UPR9</accession>
<dbReference type="SUPFAM" id="SSF54534">
    <property type="entry name" value="FKBP-like"/>
    <property type="match status" value="1"/>
</dbReference>
<dbReference type="Pfam" id="PF13616">
    <property type="entry name" value="Rotamase_3"/>
    <property type="match status" value="1"/>
</dbReference>
<evidence type="ECO:0000259" key="9">
    <source>
        <dbReference type="PROSITE" id="PS50198"/>
    </source>
</evidence>
<organism evidence="10 11">
    <name type="scientific">Evansella caseinilytica</name>
    <dbReference type="NCBI Taxonomy" id="1503961"/>
    <lineage>
        <taxon>Bacteria</taxon>
        <taxon>Bacillati</taxon>
        <taxon>Bacillota</taxon>
        <taxon>Bacilli</taxon>
        <taxon>Bacillales</taxon>
        <taxon>Bacillaceae</taxon>
        <taxon>Evansella</taxon>
    </lineage>
</organism>
<keyword evidence="8" id="KW-0472">Membrane</keyword>
<gene>
    <name evidence="10" type="ORF">SAMN05421736_12448</name>
</gene>
<dbReference type="Gene3D" id="3.10.50.40">
    <property type="match status" value="1"/>
</dbReference>
<dbReference type="EMBL" id="FNPI01000024">
    <property type="protein sequence ID" value="SDZ64433.1"/>
    <property type="molecule type" value="Genomic_DNA"/>
</dbReference>
<evidence type="ECO:0000256" key="6">
    <source>
        <dbReference type="PROSITE-ProRule" id="PRU00278"/>
    </source>
</evidence>
<dbReference type="InterPro" id="IPR000297">
    <property type="entry name" value="PPIase_PpiC"/>
</dbReference>
<dbReference type="PANTHER" id="PTHR47245:SF1">
    <property type="entry name" value="FOLDASE PROTEIN PRSA"/>
    <property type="match status" value="1"/>
</dbReference>
<dbReference type="Pfam" id="PF13624">
    <property type="entry name" value="SurA_N_3"/>
    <property type="match status" value="1"/>
</dbReference>
<dbReference type="InterPro" id="IPR046357">
    <property type="entry name" value="PPIase_dom_sf"/>
</dbReference>
<reference evidence="11" key="1">
    <citation type="submission" date="2016-10" db="EMBL/GenBank/DDBJ databases">
        <authorList>
            <person name="Varghese N."/>
            <person name="Submissions S."/>
        </authorList>
    </citation>
    <scope>NUCLEOTIDE SEQUENCE [LARGE SCALE GENOMIC DNA]</scope>
    <source>
        <strain evidence="11">SP</strain>
    </source>
</reference>
<dbReference type="PROSITE" id="PS50198">
    <property type="entry name" value="PPIC_PPIASE_2"/>
    <property type="match status" value="1"/>
</dbReference>
<evidence type="ECO:0000256" key="4">
    <source>
        <dbReference type="ARBA" id="ARBA00023110"/>
    </source>
</evidence>
<dbReference type="InterPro" id="IPR027304">
    <property type="entry name" value="Trigger_fact/SurA_dom_sf"/>
</dbReference>
<evidence type="ECO:0000256" key="5">
    <source>
        <dbReference type="ARBA" id="ARBA00023235"/>
    </source>
</evidence>
<keyword evidence="11" id="KW-1185">Reference proteome</keyword>
<dbReference type="AlphaFoldDB" id="A0A1H3UPR9"/>
<dbReference type="PANTHER" id="PTHR47245">
    <property type="entry name" value="PEPTIDYLPROLYL ISOMERASE"/>
    <property type="match status" value="1"/>
</dbReference>
<feature type="domain" description="PpiC" evidence="9">
    <location>
        <begin position="159"/>
        <end position="249"/>
    </location>
</feature>
<dbReference type="InterPro" id="IPR050245">
    <property type="entry name" value="PrsA_foldase"/>
</dbReference>
<keyword evidence="8" id="KW-1133">Transmembrane helix</keyword>
<feature type="transmembrane region" description="Helical" evidence="8">
    <location>
        <begin position="12"/>
        <end position="33"/>
    </location>
</feature>
<sequence length="295" mass="33418">MSDNNQKKGKLFLYVFSGGLLLVALGILLAVGMKKDVVANVNGEAITRDELHEKLVTTYGSDVLNSMITEAMVRQEVEKQNIEVTDEEIEEQLATYTEAYGGEDAFLSVLESYGLTMDDVKKDISLNLATDKILEERISIEDEEIETYFDENKESFDQREQVKARHILVEDEKTATEIYEKLEAGEDFAELANEFSTDSVSSANGGELGFFGKGEMAEEFEKVAFSLPIGEVSEPVETEFGFHLIEVQEKQEEEEATLETARSDIEDMLREQKLQEEYYIWLEELNAQSDVEYSL</sequence>
<evidence type="ECO:0000256" key="2">
    <source>
        <dbReference type="ARBA" id="ARBA00013194"/>
    </source>
</evidence>
<protein>
    <recommendedName>
        <fullName evidence="2">peptidylprolyl isomerase</fullName>
        <ecNumber evidence="2">5.2.1.8</ecNumber>
    </recommendedName>
</protein>
<feature type="coiled-coil region" evidence="7">
    <location>
        <begin position="244"/>
        <end position="271"/>
    </location>
</feature>
<evidence type="ECO:0000256" key="8">
    <source>
        <dbReference type="SAM" id="Phobius"/>
    </source>
</evidence>
<evidence type="ECO:0000313" key="10">
    <source>
        <dbReference type="EMBL" id="SDZ64433.1"/>
    </source>
</evidence>
<keyword evidence="3" id="KW-0732">Signal</keyword>
<proteinExistence type="predicted"/>
<dbReference type="SUPFAM" id="SSF109998">
    <property type="entry name" value="Triger factor/SurA peptide-binding domain-like"/>
    <property type="match status" value="1"/>
</dbReference>
<keyword evidence="7" id="KW-0175">Coiled coil</keyword>
<keyword evidence="8" id="KW-0812">Transmembrane</keyword>
<dbReference type="EC" id="5.2.1.8" evidence="2"/>
<dbReference type="Gene3D" id="1.10.4030.10">
    <property type="entry name" value="Porin chaperone SurA, peptide-binding domain"/>
    <property type="match status" value="1"/>
</dbReference>
<dbReference type="STRING" id="1503961.SAMN05421736_12448"/>
<evidence type="ECO:0000313" key="11">
    <source>
        <dbReference type="Proteomes" id="UP000198935"/>
    </source>
</evidence>
<evidence type="ECO:0000256" key="1">
    <source>
        <dbReference type="ARBA" id="ARBA00000971"/>
    </source>
</evidence>
<comment type="catalytic activity">
    <reaction evidence="1">
        <text>[protein]-peptidylproline (omega=180) = [protein]-peptidylproline (omega=0)</text>
        <dbReference type="Rhea" id="RHEA:16237"/>
        <dbReference type="Rhea" id="RHEA-COMP:10747"/>
        <dbReference type="Rhea" id="RHEA-COMP:10748"/>
        <dbReference type="ChEBI" id="CHEBI:83833"/>
        <dbReference type="ChEBI" id="CHEBI:83834"/>
        <dbReference type="EC" id="5.2.1.8"/>
    </reaction>
</comment>
<keyword evidence="5 6" id="KW-0413">Isomerase</keyword>
<evidence type="ECO:0000256" key="7">
    <source>
        <dbReference type="SAM" id="Coils"/>
    </source>
</evidence>